<evidence type="ECO:0000256" key="14">
    <source>
        <dbReference type="ARBA" id="ARBA00023228"/>
    </source>
</evidence>
<proteinExistence type="inferred from homology"/>
<keyword evidence="6 20" id="KW-0812">Transmembrane</keyword>
<evidence type="ECO:0000313" key="21">
    <source>
        <dbReference type="Ensembl" id="ENSJHYP00000000330.1"/>
    </source>
</evidence>
<reference evidence="21" key="2">
    <citation type="submission" date="2025-09" db="UniProtKB">
        <authorList>
            <consortium name="Ensembl"/>
        </authorList>
    </citation>
    <scope>IDENTIFICATION</scope>
</reference>
<dbReference type="PANTHER" id="PTHR28652">
    <property type="entry name" value="TRANSMEMBRANE PROTEIN 59-LIKE PROTEIN"/>
    <property type="match status" value="1"/>
</dbReference>
<feature type="transmembrane region" description="Helical" evidence="20">
    <location>
        <begin position="316"/>
        <end position="341"/>
    </location>
</feature>
<evidence type="ECO:0000256" key="8">
    <source>
        <dbReference type="ARBA" id="ARBA00022753"/>
    </source>
</evidence>
<keyword evidence="9 20" id="KW-1133">Transmembrane helix</keyword>
<evidence type="ECO:0000256" key="9">
    <source>
        <dbReference type="ARBA" id="ARBA00022989"/>
    </source>
</evidence>
<dbReference type="GO" id="GO:0000139">
    <property type="term" value="C:Golgi membrane"/>
    <property type="evidence" value="ECO:0007669"/>
    <property type="project" value="UniProtKB-SubCell"/>
</dbReference>
<evidence type="ECO:0000256" key="19">
    <source>
        <dbReference type="SAM" id="MobiDB-lite"/>
    </source>
</evidence>
<comment type="function">
    <text evidence="18">Acts as a regulator of autophagy in response to S.aureus infection by promoting activation of LC3 (MAP1LC3A, MAP1LC3B or MAP1LC3C). Acts by interacting with ATG16L1, leading to promote a functional complex between LC3 and ATG16L1 and promoting LC3 lipidation and subsequent activation of autophagy. Modulates the O-glycosylation and complex N-glycosylation steps occurring during the Golgi maturation of several proteins such as APP, BACE1, SEAP or PRNP. Inhibits APP transport to the cell surface and further shedding.</text>
</comment>
<evidence type="ECO:0000256" key="4">
    <source>
        <dbReference type="ARBA" id="ARBA00009643"/>
    </source>
</evidence>
<dbReference type="PANTHER" id="PTHR28652:SF3">
    <property type="entry name" value="TRANSMEMBRANE PROTEIN 59"/>
    <property type="match status" value="1"/>
</dbReference>
<dbReference type="Proteomes" id="UP000694408">
    <property type="component" value="Unplaced"/>
</dbReference>
<dbReference type="GO" id="GO:0005886">
    <property type="term" value="C:plasma membrane"/>
    <property type="evidence" value="ECO:0007669"/>
    <property type="project" value="UniProtKB-SubCell"/>
</dbReference>
<evidence type="ECO:0000256" key="13">
    <source>
        <dbReference type="ARBA" id="ARBA00023180"/>
    </source>
</evidence>
<evidence type="ECO:0000256" key="5">
    <source>
        <dbReference type="ARBA" id="ARBA00022475"/>
    </source>
</evidence>
<comment type="subcellular location">
    <subcellularLocation>
        <location evidence="1">Cell membrane</location>
        <topology evidence="1">Single-pass type I membrane protein</topology>
    </subcellularLocation>
    <subcellularLocation>
        <location evidence="3">Golgi apparatus membrane</location>
        <topology evidence="3">Single-pass type I membrane protein</topology>
    </subcellularLocation>
    <subcellularLocation>
        <location evidence="15">Late endosome membrane</location>
        <topology evidence="15">Single-pass type I membrane protein</topology>
    </subcellularLocation>
    <subcellularLocation>
        <location evidence="2">Lysosome membrane</location>
        <topology evidence="2">Single-pass type I membrane protein</topology>
    </subcellularLocation>
</comment>
<keyword evidence="22" id="KW-1185">Reference proteome</keyword>
<comment type="subunit">
    <text evidence="16">Interacts with ATG16L1 (via WD repeats).</text>
</comment>
<dbReference type="GO" id="GO:0010508">
    <property type="term" value="P:positive regulation of autophagy"/>
    <property type="evidence" value="ECO:0007669"/>
    <property type="project" value="TreeGrafter"/>
</dbReference>
<evidence type="ECO:0000256" key="17">
    <source>
        <dbReference type="ARBA" id="ARBA00039377"/>
    </source>
</evidence>
<keyword evidence="11" id="KW-0333">Golgi apparatus</keyword>
<protein>
    <recommendedName>
        <fullName evidence="17">Transmembrane protein 59</fullName>
    </recommendedName>
</protein>
<evidence type="ECO:0000256" key="6">
    <source>
        <dbReference type="ARBA" id="ARBA00022692"/>
    </source>
</evidence>
<dbReference type="Ensembl" id="ENSJHYT00000000438.1">
    <property type="protein sequence ID" value="ENSJHYP00000000330.1"/>
    <property type="gene ID" value="ENSJHYG00000000324.1"/>
</dbReference>
<evidence type="ECO:0000256" key="11">
    <source>
        <dbReference type="ARBA" id="ARBA00023034"/>
    </source>
</evidence>
<accession>A0A8C5NI08</accession>
<dbReference type="AlphaFoldDB" id="A0A8C5NI08"/>
<feature type="transmembrane region" description="Helical" evidence="20">
    <location>
        <begin position="81"/>
        <end position="98"/>
    </location>
</feature>
<dbReference type="GO" id="GO:0005765">
    <property type="term" value="C:lysosomal membrane"/>
    <property type="evidence" value="ECO:0007669"/>
    <property type="project" value="UniProtKB-SubCell"/>
</dbReference>
<sequence length="399" mass="43569">MAGGTPRCGLHFPAGLAQKTVPPPRLFRTVVSAGGEALWNGRGCPAAWTTPPSKLREGHISREAAGGRCGGAKMAVRRGGLAVLLLLLPLFLVIQAGAASGQLPAASSEAFDSVLGNTASCHRACQLTYPLHTYPKEEELYACQRGCRLFSICQFVDDGADLNRTKQECDSACTEAYSQSDEQYACHLGCQNQLPFAELRQEQLMSLMPRIHLLFPLTLVRSFWSDMMDSAQSFITSSWTFYLQADDGKIVIFQSKPEVQYVPQLDQDTGGDTKGALSLSKTASDGRAGSSQTFRGLFEERASDSFFKCLSINSSWILTTTLVLSVLVLLWICCATVATAVEQYVPSEKLSIYGDLEYMNEQKLNRYPPSALVLVRCKTEEHEEAGPLPTKVNLDQSAI</sequence>
<keyword evidence="8" id="KW-0967">Endosome</keyword>
<feature type="region of interest" description="Disordered" evidence="19">
    <location>
        <begin position="264"/>
        <end position="284"/>
    </location>
</feature>
<evidence type="ECO:0000256" key="16">
    <source>
        <dbReference type="ARBA" id="ARBA00038589"/>
    </source>
</evidence>
<dbReference type="GO" id="GO:0006914">
    <property type="term" value="P:autophagy"/>
    <property type="evidence" value="ECO:0007669"/>
    <property type="project" value="UniProtKB-KW"/>
</dbReference>
<evidence type="ECO:0000256" key="10">
    <source>
        <dbReference type="ARBA" id="ARBA00023006"/>
    </source>
</evidence>
<keyword evidence="14" id="KW-0458">Lysosome</keyword>
<keyword evidence="5" id="KW-1003">Cell membrane</keyword>
<dbReference type="Pfam" id="PF12280">
    <property type="entry name" value="BSMAP"/>
    <property type="match status" value="1"/>
</dbReference>
<evidence type="ECO:0000256" key="15">
    <source>
        <dbReference type="ARBA" id="ARBA00037817"/>
    </source>
</evidence>
<evidence type="ECO:0000256" key="7">
    <source>
        <dbReference type="ARBA" id="ARBA00022729"/>
    </source>
</evidence>
<keyword evidence="13" id="KW-0325">Glycoprotein</keyword>
<dbReference type="OMA" id="MGCHNQL"/>
<evidence type="ECO:0000313" key="22">
    <source>
        <dbReference type="Proteomes" id="UP000694408"/>
    </source>
</evidence>
<evidence type="ECO:0000256" key="20">
    <source>
        <dbReference type="SAM" id="Phobius"/>
    </source>
</evidence>
<comment type="similarity">
    <text evidence="4">Belongs to the TMEM59 family.</text>
</comment>
<dbReference type="InterPro" id="IPR022065">
    <property type="entry name" value="Uncharacterised_TMEM59"/>
</dbReference>
<evidence type="ECO:0000256" key="2">
    <source>
        <dbReference type="ARBA" id="ARBA00004352"/>
    </source>
</evidence>
<dbReference type="GO" id="GO:0031902">
    <property type="term" value="C:late endosome membrane"/>
    <property type="evidence" value="ECO:0007669"/>
    <property type="project" value="UniProtKB-SubCell"/>
</dbReference>
<evidence type="ECO:0000256" key="1">
    <source>
        <dbReference type="ARBA" id="ARBA00004251"/>
    </source>
</evidence>
<reference evidence="21" key="1">
    <citation type="submission" date="2025-08" db="UniProtKB">
        <authorList>
            <consortium name="Ensembl"/>
        </authorList>
    </citation>
    <scope>IDENTIFICATION</scope>
</reference>
<name>A0A8C5NI08_JUNHY</name>
<organism evidence="21 22">
    <name type="scientific">Junco hyemalis</name>
    <name type="common">Dark-eyed junco</name>
    <dbReference type="NCBI Taxonomy" id="40217"/>
    <lineage>
        <taxon>Eukaryota</taxon>
        <taxon>Metazoa</taxon>
        <taxon>Chordata</taxon>
        <taxon>Craniata</taxon>
        <taxon>Vertebrata</taxon>
        <taxon>Euteleostomi</taxon>
        <taxon>Archelosauria</taxon>
        <taxon>Archosauria</taxon>
        <taxon>Dinosauria</taxon>
        <taxon>Saurischia</taxon>
        <taxon>Theropoda</taxon>
        <taxon>Coelurosauria</taxon>
        <taxon>Aves</taxon>
        <taxon>Neognathae</taxon>
        <taxon>Neoaves</taxon>
        <taxon>Telluraves</taxon>
        <taxon>Australaves</taxon>
        <taxon>Passeriformes</taxon>
        <taxon>Passerellidae</taxon>
        <taxon>Junco</taxon>
    </lineage>
</organism>
<evidence type="ECO:0000256" key="12">
    <source>
        <dbReference type="ARBA" id="ARBA00023136"/>
    </source>
</evidence>
<evidence type="ECO:0000256" key="3">
    <source>
        <dbReference type="ARBA" id="ARBA00004614"/>
    </source>
</evidence>
<keyword evidence="7" id="KW-0732">Signal</keyword>
<keyword evidence="10" id="KW-0072">Autophagy</keyword>
<evidence type="ECO:0000256" key="18">
    <source>
        <dbReference type="ARBA" id="ARBA00045285"/>
    </source>
</evidence>
<keyword evidence="12 20" id="KW-0472">Membrane</keyword>